<dbReference type="Gene3D" id="3.90.320.10">
    <property type="match status" value="1"/>
</dbReference>
<organism evidence="2">
    <name type="scientific">marine sediment metagenome</name>
    <dbReference type="NCBI Taxonomy" id="412755"/>
    <lineage>
        <taxon>unclassified sequences</taxon>
        <taxon>metagenomes</taxon>
        <taxon>ecological metagenomes</taxon>
    </lineage>
</organism>
<evidence type="ECO:0000313" key="2">
    <source>
        <dbReference type="EMBL" id="KKM76753.1"/>
    </source>
</evidence>
<dbReference type="AlphaFoldDB" id="A0A0F9K452"/>
<gene>
    <name evidence="2" type="ORF">LCGC14_1376860</name>
</gene>
<dbReference type="InterPro" id="IPR011604">
    <property type="entry name" value="PDDEXK-like_dom_sf"/>
</dbReference>
<dbReference type="InterPro" id="IPR043991">
    <property type="entry name" value="Gp3-like"/>
</dbReference>
<evidence type="ECO:0000256" key="1">
    <source>
        <dbReference type="SAM" id="MobiDB-lite"/>
    </source>
</evidence>
<dbReference type="EMBL" id="LAZR01008753">
    <property type="protein sequence ID" value="KKM76753.1"/>
    <property type="molecule type" value="Genomic_DNA"/>
</dbReference>
<evidence type="ECO:0008006" key="3">
    <source>
        <dbReference type="Google" id="ProtNLM"/>
    </source>
</evidence>
<comment type="caution">
    <text evidence="2">The sequence shown here is derived from an EMBL/GenBank/DDBJ whole genome shotgun (WGS) entry which is preliminary data.</text>
</comment>
<feature type="non-terminal residue" evidence="2">
    <location>
        <position position="653"/>
    </location>
</feature>
<dbReference type="Pfam" id="PF18897">
    <property type="entry name" value="Gp3-like"/>
    <property type="match status" value="1"/>
</dbReference>
<accession>A0A0F9K452</accession>
<reference evidence="2" key="1">
    <citation type="journal article" date="2015" name="Nature">
        <title>Complex archaea that bridge the gap between prokaryotes and eukaryotes.</title>
        <authorList>
            <person name="Spang A."/>
            <person name="Saw J.H."/>
            <person name="Jorgensen S.L."/>
            <person name="Zaremba-Niedzwiedzka K."/>
            <person name="Martijn J."/>
            <person name="Lind A.E."/>
            <person name="van Eijk R."/>
            <person name="Schleper C."/>
            <person name="Guy L."/>
            <person name="Ettema T.J."/>
        </authorList>
    </citation>
    <scope>NUCLEOTIDE SEQUENCE</scope>
</reference>
<proteinExistence type="predicted"/>
<sequence length="653" mass="74557">MPLKWLICLDNQRIEVQDCLKEKGCRMGDRCATRSYLQLISKERVWTGKPSTTQLINGTMCAFLRLTNDYAIMPGDRSFMIHGTKGHGVLEGSDDEYSILEERFSGEDTDITGIADVLECEGGKNILIDYKTSGSFKVAKALGFYIAEEETGEVYKSGKRKGEAKTRKILKKDDIKIDRWEWEMQLNKYRIEFEKRGFKVDDLKIMCVVRDGNTYIARSRGVFRNIYYFKINRIPDSEVLSYFNRKKIALETALVLGKAREICTAQENWDGIKCQNYCEVAEFCQYGKYLKKEREVEDMPIKGLTEVMRMPRLGKIRLGIKKISANKKEYPAEVDYFILDPQTPSPLENEKLIQEFHRLYGEKPKSINFMFPVVDDTVFFPQFYKRYGSSTMLKCKGDGECASCSSEEYAKGLEPMGLDEMGLIKVKCPGEECPYIKSKECSKVGTLQILLPELPGIGVWQITTGSTNSIKNINGGIRFVKAACGRAHMIPLKLERVYTEIAYEGKKTKHYILNINNQIRLADIQKLAQIDATKMLIDLPAPEEDKEDILYRENVTIEAGQTTEAPPEVQKPPEKAKPASTKKTKAHTETDKIIGHWTNQIKITDAHGLKSLWAEVTTRWNSIDKKSQKILLDLKKLREEEIKQSATKSQSPE</sequence>
<name>A0A0F9K452_9ZZZZ</name>
<protein>
    <recommendedName>
        <fullName evidence="3">PD-(D/E)XK endonuclease-like domain-containing protein</fullName>
    </recommendedName>
</protein>
<feature type="region of interest" description="Disordered" evidence="1">
    <location>
        <begin position="560"/>
        <end position="588"/>
    </location>
</feature>